<proteinExistence type="predicted"/>
<keyword evidence="1" id="KW-0812">Transmembrane</keyword>
<protein>
    <recommendedName>
        <fullName evidence="4">HEAT repeat domain-containing protein</fullName>
    </recommendedName>
</protein>
<name>A0ABQ2A0Q5_9BACL</name>
<evidence type="ECO:0000313" key="3">
    <source>
        <dbReference type="Proteomes" id="UP000605427"/>
    </source>
</evidence>
<dbReference type="InterPro" id="IPR011989">
    <property type="entry name" value="ARM-like"/>
</dbReference>
<dbReference type="RefSeq" id="WP_172245400.1">
    <property type="nucleotide sequence ID" value="NZ_BMDD01000004.1"/>
</dbReference>
<dbReference type="EMBL" id="BMDD01000004">
    <property type="protein sequence ID" value="GGH81947.1"/>
    <property type="molecule type" value="Genomic_DNA"/>
</dbReference>
<dbReference type="SUPFAM" id="SSF48371">
    <property type="entry name" value="ARM repeat"/>
    <property type="match status" value="1"/>
</dbReference>
<sequence>MTDSQFLLVVWIGIAVLVLVILLVLFYLVERKIRRMRHRRQVRAAIAVFASPTSPLEDYLRSGDRTRRLTAPGGGEGLRREALEEALLDRLSVGASETERQRIYEFAAGYFSEEYAYLLGRRRWSDRMNALLHIEKFRIRGLKEPLLLRLDKLGEGGKTDDERFLLVRTLSALQIGETFDYLDMAAERFSELQLLQVLRPMKGEMAERLIRDFERLPLRVRRCVLDTLRLGNVRTTEVLELLERCMKSEDTETRIRALKALANFGYMSEEAADRLDARMAEGDSVIWPERLMHARLAGAVREERFAAHLEAMMADPSYEVRREAANSLSNYRGGIDRIRQVADHHQDRFARDMAVEILERRAYERNVV</sequence>
<comment type="caution">
    <text evidence="2">The sequence shown here is derived from an EMBL/GenBank/DDBJ whole genome shotgun (WGS) entry which is preliminary data.</text>
</comment>
<dbReference type="Pfam" id="PF13646">
    <property type="entry name" value="HEAT_2"/>
    <property type="match status" value="1"/>
</dbReference>
<dbReference type="Gene3D" id="1.25.10.10">
    <property type="entry name" value="Leucine-rich Repeat Variant"/>
    <property type="match status" value="1"/>
</dbReference>
<dbReference type="InterPro" id="IPR016024">
    <property type="entry name" value="ARM-type_fold"/>
</dbReference>
<feature type="transmembrane region" description="Helical" evidence="1">
    <location>
        <begin position="6"/>
        <end position="29"/>
    </location>
</feature>
<reference evidence="3" key="1">
    <citation type="journal article" date="2019" name="Int. J. Syst. Evol. Microbiol.">
        <title>The Global Catalogue of Microorganisms (GCM) 10K type strain sequencing project: providing services to taxonomists for standard genome sequencing and annotation.</title>
        <authorList>
            <consortium name="The Broad Institute Genomics Platform"/>
            <consortium name="The Broad Institute Genome Sequencing Center for Infectious Disease"/>
            <person name="Wu L."/>
            <person name="Ma J."/>
        </authorList>
    </citation>
    <scope>NUCLEOTIDE SEQUENCE [LARGE SCALE GENOMIC DNA]</scope>
    <source>
        <strain evidence="3">CCM 8702</strain>
    </source>
</reference>
<keyword evidence="1" id="KW-1133">Transmembrane helix</keyword>
<evidence type="ECO:0000256" key="1">
    <source>
        <dbReference type="SAM" id="Phobius"/>
    </source>
</evidence>
<gene>
    <name evidence="2" type="ORF">GCM10007362_32520</name>
</gene>
<accession>A0ABQ2A0Q5</accession>
<dbReference type="Proteomes" id="UP000605427">
    <property type="component" value="Unassembled WGS sequence"/>
</dbReference>
<keyword evidence="3" id="KW-1185">Reference proteome</keyword>
<organism evidence="2 3">
    <name type="scientific">Saccharibacillus endophyticus</name>
    <dbReference type="NCBI Taxonomy" id="2060666"/>
    <lineage>
        <taxon>Bacteria</taxon>
        <taxon>Bacillati</taxon>
        <taxon>Bacillota</taxon>
        <taxon>Bacilli</taxon>
        <taxon>Bacillales</taxon>
        <taxon>Paenibacillaceae</taxon>
        <taxon>Saccharibacillus</taxon>
    </lineage>
</organism>
<evidence type="ECO:0008006" key="4">
    <source>
        <dbReference type="Google" id="ProtNLM"/>
    </source>
</evidence>
<keyword evidence="1" id="KW-0472">Membrane</keyword>
<evidence type="ECO:0000313" key="2">
    <source>
        <dbReference type="EMBL" id="GGH81947.1"/>
    </source>
</evidence>